<evidence type="ECO:0000256" key="7">
    <source>
        <dbReference type="ARBA" id="ARBA00022679"/>
    </source>
</evidence>
<evidence type="ECO:0000256" key="13">
    <source>
        <dbReference type="ARBA" id="ARBA00023136"/>
    </source>
</evidence>
<keyword evidence="11 18" id="KW-1133">Transmembrane helix</keyword>
<dbReference type="GO" id="GO:0003881">
    <property type="term" value="F:CDP-diacylglycerol-inositol 3-phosphatidyltransferase activity"/>
    <property type="evidence" value="ECO:0007669"/>
    <property type="project" value="UniProtKB-UniRule"/>
</dbReference>
<comment type="catalytic activity">
    <reaction evidence="16">
        <text>a CDP-1,2-diacyl-sn-glycerol + myo-inositol = a 1,2-diacyl-sn-glycero-3-phospho-(1D-myo-inositol) + CMP + H(+)</text>
        <dbReference type="Rhea" id="RHEA:11580"/>
        <dbReference type="ChEBI" id="CHEBI:15378"/>
        <dbReference type="ChEBI" id="CHEBI:17268"/>
        <dbReference type="ChEBI" id="CHEBI:57880"/>
        <dbReference type="ChEBI" id="CHEBI:58332"/>
        <dbReference type="ChEBI" id="CHEBI:60377"/>
        <dbReference type="EC" id="2.7.8.11"/>
    </reaction>
</comment>
<dbReference type="GO" id="GO:0006661">
    <property type="term" value="P:phosphatidylinositol biosynthetic process"/>
    <property type="evidence" value="ECO:0007669"/>
    <property type="project" value="TreeGrafter"/>
</dbReference>
<dbReference type="PROSITE" id="PS00379">
    <property type="entry name" value="CDP_ALCOHOL_P_TRANSF"/>
    <property type="match status" value="1"/>
</dbReference>
<feature type="transmembrane region" description="Helical" evidence="18">
    <location>
        <begin position="79"/>
        <end position="100"/>
    </location>
</feature>
<evidence type="ECO:0000256" key="18">
    <source>
        <dbReference type="SAM" id="Phobius"/>
    </source>
</evidence>
<dbReference type="RefSeq" id="XP_046074282.1">
    <property type="nucleotide sequence ID" value="XM_046222062.1"/>
</dbReference>
<evidence type="ECO:0000256" key="16">
    <source>
        <dbReference type="PIRNR" id="PIRNR000848"/>
    </source>
</evidence>
<dbReference type="PANTHER" id="PTHR15362:SF4">
    <property type="entry name" value="CDP-DIACYLGLYCEROL--INOSITOL 3-PHOSPHATIDYLTRANSFERASE"/>
    <property type="match status" value="1"/>
</dbReference>
<dbReference type="InterPro" id="IPR048254">
    <property type="entry name" value="CDP_ALCOHOL_P_TRANSF_CS"/>
</dbReference>
<feature type="transmembrane region" description="Helical" evidence="18">
    <location>
        <begin position="181"/>
        <end position="200"/>
    </location>
</feature>
<dbReference type="PIRSF" id="PIRSF000848">
    <property type="entry name" value="CDP_diag_ino_3_P"/>
    <property type="match status" value="1"/>
</dbReference>
<dbReference type="GeneID" id="70252349"/>
<protein>
    <recommendedName>
        <fullName evidence="5 16">CDP-diacylglycerol--inositol 3-phosphatidyltransferase</fullName>
        <ecNumber evidence="5 16">2.7.8.11</ecNumber>
    </recommendedName>
</protein>
<comment type="similarity">
    <text evidence="4 16 17">Belongs to the CDP-alcohol phosphatidyltransferase class-I family.</text>
</comment>
<evidence type="ECO:0000256" key="3">
    <source>
        <dbReference type="ARBA" id="ARBA00004141"/>
    </source>
</evidence>
<dbReference type="FunFam" id="1.20.120.1760:FF:000011">
    <property type="entry name" value="Cdp-diacylglycerol-inositol 3-phosphatidyltransferase pis"/>
    <property type="match status" value="1"/>
</dbReference>
<dbReference type="InterPro" id="IPR000462">
    <property type="entry name" value="CDP-OH_P_trans"/>
</dbReference>
<name>A0AAD4KV63_9EURO</name>
<keyword evidence="15 16" id="KW-1208">Phospholipid metabolism</keyword>
<dbReference type="EMBL" id="JAJTJA010000004">
    <property type="protein sequence ID" value="KAH8700576.1"/>
    <property type="molecule type" value="Genomic_DNA"/>
</dbReference>
<gene>
    <name evidence="19" type="ORF">BGW36DRAFT_459731</name>
</gene>
<keyword evidence="6 16" id="KW-0444">Lipid biosynthesis</keyword>
<sequence length="230" mass="26359">MLADNVFLLIPNLIGYMRIGLAVSSLYFMPIHPRTCTVLYSVSCLLDAVDGMAARKFNQASQFGAVLDMTIDRCTTSCLLVFLAVTYPQWSILFQCLISLDFSSHYMHMYATLAMGAANQSHKNMDENRPWVMRIYYSNTNVLFVVCLFNELFFIALYLLSFSTNVPSWIQPQSMEMRSRAFDSTVPWTLMCVSAVFMLFKQYVNVVQMVEACKWIAEGDAERRKRLKTS</sequence>
<keyword evidence="14 16" id="KW-0594">Phospholipid biosynthesis</keyword>
<comment type="cofactor">
    <cofactor evidence="2">
        <name>Mg(2+)</name>
        <dbReference type="ChEBI" id="CHEBI:18420"/>
    </cofactor>
</comment>
<reference evidence="19" key="1">
    <citation type="submission" date="2021-12" db="EMBL/GenBank/DDBJ databases">
        <title>Convergent genome expansion in fungi linked to evolution of root-endophyte symbiosis.</title>
        <authorList>
            <consortium name="DOE Joint Genome Institute"/>
            <person name="Ke Y.-H."/>
            <person name="Bonito G."/>
            <person name="Liao H.-L."/>
            <person name="Looney B."/>
            <person name="Rojas-Flechas A."/>
            <person name="Nash J."/>
            <person name="Hameed K."/>
            <person name="Schadt C."/>
            <person name="Martin F."/>
            <person name="Crous P.W."/>
            <person name="Miettinen O."/>
            <person name="Magnuson J.K."/>
            <person name="Labbe J."/>
            <person name="Jacobson D."/>
            <person name="Doktycz M.J."/>
            <person name="Veneault-Fourrey C."/>
            <person name="Kuo A."/>
            <person name="Mondo S."/>
            <person name="Calhoun S."/>
            <person name="Riley R."/>
            <person name="Ohm R."/>
            <person name="LaButti K."/>
            <person name="Andreopoulos B."/>
            <person name="Pangilinan J."/>
            <person name="Nolan M."/>
            <person name="Tritt A."/>
            <person name="Clum A."/>
            <person name="Lipzen A."/>
            <person name="Daum C."/>
            <person name="Barry K."/>
            <person name="Grigoriev I.V."/>
            <person name="Vilgalys R."/>
        </authorList>
    </citation>
    <scope>NUCLEOTIDE SEQUENCE</scope>
    <source>
        <strain evidence="19">PMI_201</strain>
    </source>
</reference>
<evidence type="ECO:0000256" key="12">
    <source>
        <dbReference type="ARBA" id="ARBA00023098"/>
    </source>
</evidence>
<evidence type="ECO:0000256" key="14">
    <source>
        <dbReference type="ARBA" id="ARBA00023209"/>
    </source>
</evidence>
<dbReference type="GO" id="GO:0005794">
    <property type="term" value="C:Golgi apparatus"/>
    <property type="evidence" value="ECO:0007669"/>
    <property type="project" value="TreeGrafter"/>
</dbReference>
<keyword evidence="7 16" id="KW-0808">Transferase</keyword>
<evidence type="ECO:0000256" key="5">
    <source>
        <dbReference type="ARBA" id="ARBA00013212"/>
    </source>
</evidence>
<keyword evidence="12 16" id="KW-0443">Lipid metabolism</keyword>
<evidence type="ECO:0000256" key="1">
    <source>
        <dbReference type="ARBA" id="ARBA00001936"/>
    </source>
</evidence>
<keyword evidence="8 18" id="KW-0812">Transmembrane</keyword>
<dbReference type="Proteomes" id="UP001201262">
    <property type="component" value="Unassembled WGS sequence"/>
</dbReference>
<keyword evidence="10" id="KW-0460">Magnesium</keyword>
<evidence type="ECO:0000256" key="10">
    <source>
        <dbReference type="ARBA" id="ARBA00022842"/>
    </source>
</evidence>
<evidence type="ECO:0000256" key="4">
    <source>
        <dbReference type="ARBA" id="ARBA00010441"/>
    </source>
</evidence>
<organism evidence="19 20">
    <name type="scientific">Talaromyces proteolyticus</name>
    <dbReference type="NCBI Taxonomy" id="1131652"/>
    <lineage>
        <taxon>Eukaryota</taxon>
        <taxon>Fungi</taxon>
        <taxon>Dikarya</taxon>
        <taxon>Ascomycota</taxon>
        <taxon>Pezizomycotina</taxon>
        <taxon>Eurotiomycetes</taxon>
        <taxon>Eurotiomycetidae</taxon>
        <taxon>Eurotiales</taxon>
        <taxon>Trichocomaceae</taxon>
        <taxon>Talaromyces</taxon>
        <taxon>Talaromyces sect. Bacilispori</taxon>
    </lineage>
</organism>
<comment type="subcellular location">
    <subcellularLocation>
        <location evidence="3">Membrane</location>
        <topology evidence="3">Multi-pass membrane protein</topology>
    </subcellularLocation>
</comment>
<dbReference type="InterPro" id="IPR043130">
    <property type="entry name" value="CDP-OH_PTrfase_TM_dom"/>
</dbReference>
<dbReference type="PANTHER" id="PTHR15362">
    <property type="entry name" value="PHOSPHATIDYLINOSITOL SYNTHASE"/>
    <property type="match status" value="1"/>
</dbReference>
<comment type="cofactor">
    <cofactor evidence="1">
        <name>Mn(2+)</name>
        <dbReference type="ChEBI" id="CHEBI:29035"/>
    </cofactor>
</comment>
<evidence type="ECO:0000256" key="8">
    <source>
        <dbReference type="ARBA" id="ARBA00022692"/>
    </source>
</evidence>
<keyword evidence="9" id="KW-0479">Metal-binding</keyword>
<feature type="transmembrane region" description="Helical" evidence="18">
    <location>
        <begin position="135"/>
        <end position="160"/>
    </location>
</feature>
<evidence type="ECO:0000256" key="17">
    <source>
        <dbReference type="RuleBase" id="RU003750"/>
    </source>
</evidence>
<evidence type="ECO:0000256" key="2">
    <source>
        <dbReference type="ARBA" id="ARBA00001946"/>
    </source>
</evidence>
<evidence type="ECO:0000256" key="6">
    <source>
        <dbReference type="ARBA" id="ARBA00022516"/>
    </source>
</evidence>
<dbReference type="GO" id="GO:0016020">
    <property type="term" value="C:membrane"/>
    <property type="evidence" value="ECO:0007669"/>
    <property type="project" value="UniProtKB-SubCell"/>
</dbReference>
<dbReference type="GO" id="GO:0046872">
    <property type="term" value="F:metal ion binding"/>
    <property type="evidence" value="ECO:0007669"/>
    <property type="project" value="UniProtKB-KW"/>
</dbReference>
<comment type="caution">
    <text evidence="19">The sequence shown here is derived from an EMBL/GenBank/DDBJ whole genome shotgun (WGS) entry which is preliminary data.</text>
</comment>
<dbReference type="Gene3D" id="1.20.120.1760">
    <property type="match status" value="1"/>
</dbReference>
<dbReference type="InterPro" id="IPR014387">
    <property type="entry name" value="CDP_diag_ino_3_P_euk"/>
</dbReference>
<evidence type="ECO:0000313" key="20">
    <source>
        <dbReference type="Proteomes" id="UP001201262"/>
    </source>
</evidence>
<dbReference type="AlphaFoldDB" id="A0AAD4KV63"/>
<dbReference type="Pfam" id="PF01066">
    <property type="entry name" value="CDP-OH_P_transf"/>
    <property type="match status" value="1"/>
</dbReference>
<evidence type="ECO:0000313" key="19">
    <source>
        <dbReference type="EMBL" id="KAH8700576.1"/>
    </source>
</evidence>
<keyword evidence="13 16" id="KW-0472">Membrane</keyword>
<dbReference type="EC" id="2.7.8.11" evidence="5 16"/>
<evidence type="ECO:0000256" key="9">
    <source>
        <dbReference type="ARBA" id="ARBA00022723"/>
    </source>
</evidence>
<evidence type="ECO:0000256" key="15">
    <source>
        <dbReference type="ARBA" id="ARBA00023264"/>
    </source>
</evidence>
<evidence type="ECO:0000256" key="11">
    <source>
        <dbReference type="ARBA" id="ARBA00022989"/>
    </source>
</evidence>
<proteinExistence type="inferred from homology"/>
<accession>A0AAD4KV63</accession>
<feature type="transmembrane region" description="Helical" evidence="18">
    <location>
        <begin position="6"/>
        <end position="29"/>
    </location>
</feature>
<keyword evidence="20" id="KW-1185">Reference proteome</keyword>